<dbReference type="Proteomes" id="UP000561459">
    <property type="component" value="Unassembled WGS sequence"/>
</dbReference>
<evidence type="ECO:0000259" key="1">
    <source>
        <dbReference type="Pfam" id="PF13271"/>
    </source>
</evidence>
<dbReference type="RefSeq" id="WP_183615458.1">
    <property type="nucleotide sequence ID" value="NZ_JACIDY010000001.1"/>
</dbReference>
<reference evidence="2 3" key="1">
    <citation type="submission" date="2020-08" db="EMBL/GenBank/DDBJ databases">
        <title>Genomic Encyclopedia of Type Strains, Phase IV (KMG-IV): sequencing the most valuable type-strain genomes for metagenomic binning, comparative biology and taxonomic classification.</title>
        <authorList>
            <person name="Goeker M."/>
        </authorList>
    </citation>
    <scope>NUCLEOTIDE SEQUENCE [LARGE SCALE GENOMIC DNA]</scope>
    <source>
        <strain evidence="2 3">DSM 27568</strain>
    </source>
</reference>
<dbReference type="AlphaFoldDB" id="A0A7W6C4X3"/>
<evidence type="ECO:0000313" key="2">
    <source>
        <dbReference type="EMBL" id="MBB3938517.1"/>
    </source>
</evidence>
<proteinExistence type="predicted"/>
<name>A0A7W6C4X3_9SPHN</name>
<accession>A0A7W6C4X3</accession>
<organism evidence="2 3">
    <name type="scientific">Novosphingobium fluoreni</name>
    <dbReference type="NCBI Taxonomy" id="1391222"/>
    <lineage>
        <taxon>Bacteria</taxon>
        <taxon>Pseudomonadati</taxon>
        <taxon>Pseudomonadota</taxon>
        <taxon>Alphaproteobacteria</taxon>
        <taxon>Sphingomonadales</taxon>
        <taxon>Sphingomonadaceae</taxon>
        <taxon>Novosphingobium</taxon>
    </lineage>
</organism>
<protein>
    <recommendedName>
        <fullName evidence="1">DUF4062 domain-containing protein</fullName>
    </recommendedName>
</protein>
<sequence length="342" mass="39038">MFGDVRYQVFISSTYEDLREERQQVTQAILELGHMPVGMELFPASDLRQADLIRKVIDESDYYVVLVGGRYGSIDESTGSSFTEMEYDYALTRNIPLLGFVRDEIGAIPGKYLETDPAKKEKLEAFRAKVLKRTCRKFSDPLELGLHVLKSLVSEIRLAPQIGWVRADQAKSIADISREQELRELSERQKAEITRLKKQLRDGSLVLDDEVKTPSGKDKFAISLTYNDREKQLTRSDIEYTYDDLLKIIGPSMFGYIQRRPGRGGAYSFEGNIIDAARMKIYEDAGSIQINLLSHQIDILLLHLKQMGILEFAETKDEDGGYFRGMTLTEYGERYLTTISLI</sequence>
<keyword evidence="3" id="KW-1185">Reference proteome</keyword>
<dbReference type="Pfam" id="PF13271">
    <property type="entry name" value="DUF4062"/>
    <property type="match status" value="1"/>
</dbReference>
<comment type="caution">
    <text evidence="2">The sequence shown here is derived from an EMBL/GenBank/DDBJ whole genome shotgun (WGS) entry which is preliminary data.</text>
</comment>
<dbReference type="InterPro" id="IPR025139">
    <property type="entry name" value="DUF4062"/>
</dbReference>
<evidence type="ECO:0000313" key="3">
    <source>
        <dbReference type="Proteomes" id="UP000561459"/>
    </source>
</evidence>
<feature type="domain" description="DUF4062" evidence="1">
    <location>
        <begin position="8"/>
        <end position="90"/>
    </location>
</feature>
<dbReference type="EMBL" id="JACIDY010000001">
    <property type="protein sequence ID" value="MBB3938517.1"/>
    <property type="molecule type" value="Genomic_DNA"/>
</dbReference>
<gene>
    <name evidence="2" type="ORF">GGR39_000146</name>
</gene>